<evidence type="ECO:0000313" key="3">
    <source>
        <dbReference type="Proteomes" id="UP000199126"/>
    </source>
</evidence>
<protein>
    <recommendedName>
        <fullName evidence="1">DUF8048 domain-containing protein</fullName>
    </recommendedName>
</protein>
<dbReference type="Proteomes" id="UP000199126">
    <property type="component" value="Unassembled WGS sequence"/>
</dbReference>
<evidence type="ECO:0000313" key="2">
    <source>
        <dbReference type="EMBL" id="SEO44506.1"/>
    </source>
</evidence>
<accession>A0A1H8PRV5</accession>
<dbReference type="EMBL" id="FODV01000002">
    <property type="protein sequence ID" value="SEO44506.1"/>
    <property type="molecule type" value="Genomic_DNA"/>
</dbReference>
<reference evidence="3" key="1">
    <citation type="submission" date="2016-10" db="EMBL/GenBank/DDBJ databases">
        <authorList>
            <person name="Varghese N."/>
            <person name="Submissions S."/>
        </authorList>
    </citation>
    <scope>NUCLEOTIDE SEQUENCE [LARGE SCALE GENOMIC DNA]</scope>
    <source>
        <strain evidence="3">CGMCC 1.10121</strain>
    </source>
</reference>
<evidence type="ECO:0000259" key="1">
    <source>
        <dbReference type="Pfam" id="PF26222"/>
    </source>
</evidence>
<dbReference type="InterPro" id="IPR058361">
    <property type="entry name" value="DUF8048"/>
</dbReference>
<feature type="domain" description="DUF8048" evidence="1">
    <location>
        <begin position="12"/>
        <end position="120"/>
    </location>
</feature>
<sequence>MSDVSTKAIREAPIDERVVEEAAAERDLETADVADALVVIDAELRGHHSDFEHGEYVTVEDRRAYAVSTDDWTAATETVDFEEPLVTAAREAHTRQAKLLFDSAVESVQFDEGTVGVVVGVDTAEEMV</sequence>
<dbReference type="AlphaFoldDB" id="A0A1H8PRV5"/>
<gene>
    <name evidence="2" type="ORF">SAMN04487948_102447</name>
</gene>
<name>A0A1H8PRV5_9EURY</name>
<keyword evidence="3" id="KW-1185">Reference proteome</keyword>
<dbReference type="OrthoDB" id="204170at2157"/>
<dbReference type="Pfam" id="PF26222">
    <property type="entry name" value="DUF8048"/>
    <property type="match status" value="1"/>
</dbReference>
<proteinExistence type="predicted"/>
<dbReference type="RefSeq" id="WP_089821756.1">
    <property type="nucleotide sequence ID" value="NZ_FODV01000002.1"/>
</dbReference>
<organism evidence="2 3">
    <name type="scientific">Halogranum amylolyticum</name>
    <dbReference type="NCBI Taxonomy" id="660520"/>
    <lineage>
        <taxon>Archaea</taxon>
        <taxon>Methanobacteriati</taxon>
        <taxon>Methanobacteriota</taxon>
        <taxon>Stenosarchaea group</taxon>
        <taxon>Halobacteria</taxon>
        <taxon>Halobacteriales</taxon>
        <taxon>Haloferacaceae</taxon>
    </lineage>
</organism>